<keyword evidence="4" id="KW-1185">Reference proteome</keyword>
<dbReference type="PROSITE" id="PS51419">
    <property type="entry name" value="RAB"/>
    <property type="match status" value="1"/>
</dbReference>
<dbReference type="Gene3D" id="3.40.50.300">
    <property type="entry name" value="P-loop containing nucleotide triphosphate hydrolases"/>
    <property type="match status" value="1"/>
</dbReference>
<dbReference type="GO" id="GO:0005525">
    <property type="term" value="F:GTP binding"/>
    <property type="evidence" value="ECO:0007669"/>
    <property type="project" value="UniProtKB-KW"/>
</dbReference>
<dbReference type="OrthoDB" id="9989112at2759"/>
<organism evidence="3 4">
    <name type="scientific">Desmophyllum pertusum</name>
    <dbReference type="NCBI Taxonomy" id="174260"/>
    <lineage>
        <taxon>Eukaryota</taxon>
        <taxon>Metazoa</taxon>
        <taxon>Cnidaria</taxon>
        <taxon>Anthozoa</taxon>
        <taxon>Hexacorallia</taxon>
        <taxon>Scleractinia</taxon>
        <taxon>Caryophylliina</taxon>
        <taxon>Caryophylliidae</taxon>
        <taxon>Desmophyllum</taxon>
    </lineage>
</organism>
<keyword evidence="1" id="KW-0547">Nucleotide-binding</keyword>
<dbReference type="SMART" id="SM00173">
    <property type="entry name" value="RAS"/>
    <property type="match status" value="1"/>
</dbReference>
<dbReference type="SMART" id="SM00174">
    <property type="entry name" value="RHO"/>
    <property type="match status" value="1"/>
</dbReference>
<dbReference type="GO" id="GO:0003924">
    <property type="term" value="F:GTPase activity"/>
    <property type="evidence" value="ECO:0007669"/>
    <property type="project" value="InterPro"/>
</dbReference>
<dbReference type="PROSITE" id="PS51421">
    <property type="entry name" value="RAS"/>
    <property type="match status" value="1"/>
</dbReference>
<comment type="caution">
    <text evidence="3">The sequence shown here is derived from an EMBL/GenBank/DDBJ whole genome shotgun (WGS) entry which is preliminary data.</text>
</comment>
<proteinExistence type="predicted"/>
<protein>
    <submittedName>
        <fullName evidence="3">Retrograde transport, plasma membrane to Golgi</fullName>
    </submittedName>
</protein>
<gene>
    <name evidence="3" type="primary">RAB43</name>
    <name evidence="3" type="ORF">OS493_025227</name>
</gene>
<accession>A0A9W9ZM42</accession>
<dbReference type="EMBL" id="MU825893">
    <property type="protein sequence ID" value="KAJ7383900.1"/>
    <property type="molecule type" value="Genomic_DNA"/>
</dbReference>
<dbReference type="InterPro" id="IPR005225">
    <property type="entry name" value="Small_GTP-bd"/>
</dbReference>
<reference evidence="3" key="1">
    <citation type="submission" date="2023-01" db="EMBL/GenBank/DDBJ databases">
        <title>Genome assembly of the deep-sea coral Lophelia pertusa.</title>
        <authorList>
            <person name="Herrera S."/>
            <person name="Cordes E."/>
        </authorList>
    </citation>
    <scope>NUCLEOTIDE SEQUENCE</scope>
    <source>
        <strain evidence="3">USNM1676648</strain>
        <tissue evidence="3">Polyp</tissue>
    </source>
</reference>
<evidence type="ECO:0000313" key="4">
    <source>
        <dbReference type="Proteomes" id="UP001163046"/>
    </source>
</evidence>
<keyword evidence="2" id="KW-0342">GTP-binding</keyword>
<sequence>MYCTALQEGYIRRATWQHHRCRFHDENIGRRLQKVKLQVWDTAGQERFRTITQSYYRSANAVIITYDITKKDTFKNVVRWTEDVKKYAPSNVIKLLVGNKTDLSENREVSLEDARSCAAHYSMIDALEASAKDATNIENAFIRVARELKSRYENGSHLQASIMEGDLISESRSVESKWCGC</sequence>
<dbReference type="AlphaFoldDB" id="A0A9W9ZM42"/>
<dbReference type="InterPro" id="IPR027417">
    <property type="entry name" value="P-loop_NTPase"/>
</dbReference>
<dbReference type="InterPro" id="IPR050227">
    <property type="entry name" value="Rab"/>
</dbReference>
<dbReference type="FunFam" id="3.40.50.300:FF:001447">
    <property type="entry name" value="Ras-related protein Rab-1B"/>
    <property type="match status" value="1"/>
</dbReference>
<evidence type="ECO:0000313" key="3">
    <source>
        <dbReference type="EMBL" id="KAJ7383900.1"/>
    </source>
</evidence>
<evidence type="ECO:0000256" key="1">
    <source>
        <dbReference type="ARBA" id="ARBA00022741"/>
    </source>
</evidence>
<dbReference type="PRINTS" id="PR00449">
    <property type="entry name" value="RASTRNSFRMNG"/>
</dbReference>
<dbReference type="InterPro" id="IPR001806">
    <property type="entry name" value="Small_GTPase"/>
</dbReference>
<dbReference type="NCBIfam" id="TIGR00231">
    <property type="entry name" value="small_GTP"/>
    <property type="match status" value="1"/>
</dbReference>
<dbReference type="PANTHER" id="PTHR47977">
    <property type="entry name" value="RAS-RELATED PROTEIN RAB"/>
    <property type="match status" value="1"/>
</dbReference>
<evidence type="ECO:0000256" key="2">
    <source>
        <dbReference type="ARBA" id="ARBA00023134"/>
    </source>
</evidence>
<dbReference type="Proteomes" id="UP001163046">
    <property type="component" value="Unassembled WGS sequence"/>
</dbReference>
<dbReference type="Pfam" id="PF00071">
    <property type="entry name" value="Ras"/>
    <property type="match status" value="1"/>
</dbReference>
<name>A0A9W9ZM42_9CNID</name>
<dbReference type="SUPFAM" id="SSF52540">
    <property type="entry name" value="P-loop containing nucleoside triphosphate hydrolases"/>
    <property type="match status" value="1"/>
</dbReference>
<dbReference type="SMART" id="SM00175">
    <property type="entry name" value="RAB"/>
    <property type="match status" value="1"/>
</dbReference>